<dbReference type="AlphaFoldDB" id="A0AAP6ZZS0"/>
<gene>
    <name evidence="1" type="ORF">HMI46_20535</name>
</gene>
<dbReference type="Proteomes" id="UP000552038">
    <property type="component" value="Unassembled WGS sequence"/>
</dbReference>
<comment type="caution">
    <text evidence="1">The sequence shown here is derived from an EMBL/GenBank/DDBJ whole genome shotgun (WGS) entry which is preliminary data.</text>
</comment>
<evidence type="ECO:0000313" key="1">
    <source>
        <dbReference type="EMBL" id="NOJ72933.1"/>
    </source>
</evidence>
<organism evidence="1 2">
    <name type="scientific">Paenibacillus alvei</name>
    <name type="common">Bacillus alvei</name>
    <dbReference type="NCBI Taxonomy" id="44250"/>
    <lineage>
        <taxon>Bacteria</taxon>
        <taxon>Bacillati</taxon>
        <taxon>Bacillota</taxon>
        <taxon>Bacilli</taxon>
        <taxon>Bacillales</taxon>
        <taxon>Paenibacillaceae</taxon>
        <taxon>Paenibacillus</taxon>
    </lineage>
</organism>
<proteinExistence type="predicted"/>
<evidence type="ECO:0000313" key="2">
    <source>
        <dbReference type="Proteomes" id="UP000552038"/>
    </source>
</evidence>
<reference evidence="1 2" key="1">
    <citation type="submission" date="2020-05" db="EMBL/GenBank/DDBJ databases">
        <title>Whole genome sequencing and identification of novel metabolites from Paenibacillus alvei strain JR949.</title>
        <authorList>
            <person name="Rajendhran J."/>
            <person name="Sree Pranav P."/>
            <person name="Mahalakshmi B."/>
            <person name="Karthikeyan R."/>
        </authorList>
    </citation>
    <scope>NUCLEOTIDE SEQUENCE [LARGE SCALE GENOMIC DNA]</scope>
    <source>
        <strain evidence="1 2">JR949</strain>
    </source>
</reference>
<accession>A0AAP6ZZS0</accession>
<sequence>MKAMKGTSNTFVELDLNELEMVNGGDWRDDARFIADFMRGILSAPSGCGLGDVTGMNTSGPAMVCKSYPASNSGCH</sequence>
<protein>
    <submittedName>
        <fullName evidence="1">ComC/BlpC family leader-containing pheromone/bacteriocin</fullName>
    </submittedName>
</protein>
<name>A0AAP6ZZS0_PAEAL</name>
<dbReference type="EMBL" id="JABFOR010000033">
    <property type="protein sequence ID" value="NOJ72933.1"/>
    <property type="molecule type" value="Genomic_DNA"/>
</dbReference>
<dbReference type="RefSeq" id="WP_171418499.1">
    <property type="nucleotide sequence ID" value="NZ_JABFOR010000033.1"/>
</dbReference>